<keyword evidence="9" id="KW-1185">Reference proteome</keyword>
<evidence type="ECO:0000256" key="5">
    <source>
        <dbReference type="ARBA" id="ARBA00022840"/>
    </source>
</evidence>
<keyword evidence="5" id="KW-0067">ATP-binding</keyword>
<dbReference type="CDD" id="cd01164">
    <property type="entry name" value="FruK_PfkB_like"/>
    <property type="match status" value="1"/>
</dbReference>
<dbReference type="EMBL" id="JAROAV010000023">
    <property type="protein sequence ID" value="MDF8263891.1"/>
    <property type="molecule type" value="Genomic_DNA"/>
</dbReference>
<evidence type="ECO:0000313" key="8">
    <source>
        <dbReference type="EMBL" id="MDF8263891.1"/>
    </source>
</evidence>
<keyword evidence="4" id="KW-0418">Kinase</keyword>
<reference evidence="8 9" key="1">
    <citation type="submission" date="2023-03" db="EMBL/GenBank/DDBJ databases">
        <title>YIM 133296 draft genome.</title>
        <authorList>
            <person name="Xiong L."/>
        </authorList>
    </citation>
    <scope>NUCLEOTIDE SEQUENCE [LARGE SCALE GENOMIC DNA]</scope>
    <source>
        <strain evidence="8 9">YIM 133296</strain>
    </source>
</reference>
<proteinExistence type="inferred from homology"/>
<sequence>MIVTVTPNPALDVTYTLDRLTPGRSHRVQQVVQRAGGKGVNVASVLTQLGYAATVLGPCGGTTGAELRHDLRDRGVLTALTDVEPPTRRTVTVVEADSTATVLNEPGRLSAHEWDEVAARVRTVLREPVEVLVASGSLPRGAPEDAYADLVAEARSAGVPCIVDTSGPPLLAAVAAGPDVVKPNQHELAEVTGTDDPAAGARELQGLGARTVVVSRGRDGVLVVTPDGASYAARPREPLQGNPTGAGDAAVAALAAGLLEQPWPDLVRTVVGWSSAAVLAPVAGMVDRAAVHDLTVSALGGEA</sequence>
<evidence type="ECO:0000313" key="9">
    <source>
        <dbReference type="Proteomes" id="UP001528912"/>
    </source>
</evidence>
<organism evidence="8 9">
    <name type="scientific">Luteipulveratus flavus</name>
    <dbReference type="NCBI Taxonomy" id="3031728"/>
    <lineage>
        <taxon>Bacteria</taxon>
        <taxon>Bacillati</taxon>
        <taxon>Actinomycetota</taxon>
        <taxon>Actinomycetes</taxon>
        <taxon>Micrococcales</taxon>
        <taxon>Dermacoccaceae</taxon>
        <taxon>Luteipulveratus</taxon>
    </lineage>
</organism>
<evidence type="ECO:0000256" key="3">
    <source>
        <dbReference type="ARBA" id="ARBA00022741"/>
    </source>
</evidence>
<dbReference type="NCBIfam" id="TIGR03168">
    <property type="entry name" value="1-PFK"/>
    <property type="match status" value="1"/>
</dbReference>
<dbReference type="PIRSF" id="PIRSF000535">
    <property type="entry name" value="1PFK/6PFK/LacC"/>
    <property type="match status" value="1"/>
</dbReference>
<dbReference type="InterPro" id="IPR029056">
    <property type="entry name" value="Ribokinase-like"/>
</dbReference>
<accession>A0ABT6C9B6</accession>
<comment type="caution">
    <text evidence="8">The sequence shown here is derived from an EMBL/GenBank/DDBJ whole genome shotgun (WGS) entry which is preliminary data.</text>
</comment>
<dbReference type="InterPro" id="IPR017583">
    <property type="entry name" value="Tagatose/fructose_Pkinase"/>
</dbReference>
<evidence type="ECO:0000256" key="4">
    <source>
        <dbReference type="ARBA" id="ARBA00022777"/>
    </source>
</evidence>
<evidence type="ECO:0000259" key="7">
    <source>
        <dbReference type="Pfam" id="PF00294"/>
    </source>
</evidence>
<dbReference type="PANTHER" id="PTHR46566">
    <property type="entry name" value="1-PHOSPHOFRUCTOKINASE-RELATED"/>
    <property type="match status" value="1"/>
</dbReference>
<dbReference type="Gene3D" id="3.40.1190.20">
    <property type="match status" value="1"/>
</dbReference>
<dbReference type="PROSITE" id="PS00584">
    <property type="entry name" value="PFKB_KINASES_2"/>
    <property type="match status" value="1"/>
</dbReference>
<protein>
    <submittedName>
        <fullName evidence="8">1-phosphofructokinase family hexose kinase</fullName>
    </submittedName>
</protein>
<name>A0ABT6C9B6_9MICO</name>
<gene>
    <name evidence="8" type="ORF">P4R38_06515</name>
</gene>
<feature type="domain" description="Carbohydrate kinase PfkB" evidence="7">
    <location>
        <begin position="15"/>
        <end position="279"/>
    </location>
</feature>
<dbReference type="InterPro" id="IPR011611">
    <property type="entry name" value="PfkB_dom"/>
</dbReference>
<dbReference type="RefSeq" id="WP_277191518.1">
    <property type="nucleotide sequence ID" value="NZ_JAROAV010000023.1"/>
</dbReference>
<evidence type="ECO:0000256" key="6">
    <source>
        <dbReference type="PIRNR" id="PIRNR000535"/>
    </source>
</evidence>
<evidence type="ECO:0000256" key="2">
    <source>
        <dbReference type="ARBA" id="ARBA00022679"/>
    </source>
</evidence>
<dbReference type="Proteomes" id="UP001528912">
    <property type="component" value="Unassembled WGS sequence"/>
</dbReference>
<dbReference type="PANTHER" id="PTHR46566:SF5">
    <property type="entry name" value="1-PHOSPHOFRUCTOKINASE"/>
    <property type="match status" value="1"/>
</dbReference>
<dbReference type="Pfam" id="PF00294">
    <property type="entry name" value="PfkB"/>
    <property type="match status" value="1"/>
</dbReference>
<comment type="similarity">
    <text evidence="1">Belongs to the carbohydrate kinase PfkB family.</text>
</comment>
<keyword evidence="3" id="KW-0547">Nucleotide-binding</keyword>
<dbReference type="PROSITE" id="PS00583">
    <property type="entry name" value="PFKB_KINASES_1"/>
    <property type="match status" value="1"/>
</dbReference>
<evidence type="ECO:0000256" key="1">
    <source>
        <dbReference type="ARBA" id="ARBA00010688"/>
    </source>
</evidence>
<keyword evidence="2 6" id="KW-0808">Transferase</keyword>
<dbReference type="InterPro" id="IPR002173">
    <property type="entry name" value="Carboh/pur_kinase_PfkB_CS"/>
</dbReference>
<dbReference type="SUPFAM" id="SSF53613">
    <property type="entry name" value="Ribokinase-like"/>
    <property type="match status" value="1"/>
</dbReference>